<dbReference type="Proteomes" id="UP000823388">
    <property type="component" value="Chromosome 8N"/>
</dbReference>
<evidence type="ECO:0000313" key="2">
    <source>
        <dbReference type="Proteomes" id="UP000823388"/>
    </source>
</evidence>
<sequence length="281" mass="32576">MDPNSCYLLEIKLVGNQKKARKDVQCFSFEQIIDSDLTNYKDLVESIVEKYPPGYLEVAHVQYYDSDLQTYPEVKSDQGLMDMFAKHSMSKVVQMFVVYCDPSKPYEPISEWPGQMQRQANSNAEQDKDNYFFNPFAENEHVGIDEEAIYQENAPIHVVDCCNEEKDEKYCSDDDNEDESEMEMDMERDEDKCPWKIHASKVDDSGTVMVRKNPSGHECSSTRRNKKVKNAGKHWVCGKVKDWLIDDATLGASELKKKLKEHHKVSVHYKRVYMGKELALK</sequence>
<protein>
    <submittedName>
        <fullName evidence="1">Uncharacterized protein</fullName>
    </submittedName>
</protein>
<proteinExistence type="predicted"/>
<dbReference type="AlphaFoldDB" id="A0A8T0PJ59"/>
<gene>
    <name evidence="1" type="ORF">PVAP13_8NG110702</name>
</gene>
<reference evidence="1" key="1">
    <citation type="submission" date="2020-05" db="EMBL/GenBank/DDBJ databases">
        <title>WGS assembly of Panicum virgatum.</title>
        <authorList>
            <person name="Lovell J.T."/>
            <person name="Jenkins J."/>
            <person name="Shu S."/>
            <person name="Juenger T.E."/>
            <person name="Schmutz J."/>
        </authorList>
    </citation>
    <scope>NUCLEOTIDE SEQUENCE</scope>
    <source>
        <strain evidence="1">AP13</strain>
    </source>
</reference>
<dbReference type="EMBL" id="CM029052">
    <property type="protein sequence ID" value="KAG2558374.1"/>
    <property type="molecule type" value="Genomic_DNA"/>
</dbReference>
<evidence type="ECO:0000313" key="1">
    <source>
        <dbReference type="EMBL" id="KAG2558374.1"/>
    </source>
</evidence>
<accession>A0A8T0PJ59</accession>
<comment type="caution">
    <text evidence="1">The sequence shown here is derived from an EMBL/GenBank/DDBJ whole genome shotgun (WGS) entry which is preliminary data.</text>
</comment>
<name>A0A8T0PJ59_PANVG</name>
<organism evidence="1 2">
    <name type="scientific">Panicum virgatum</name>
    <name type="common">Blackwell switchgrass</name>
    <dbReference type="NCBI Taxonomy" id="38727"/>
    <lineage>
        <taxon>Eukaryota</taxon>
        <taxon>Viridiplantae</taxon>
        <taxon>Streptophyta</taxon>
        <taxon>Embryophyta</taxon>
        <taxon>Tracheophyta</taxon>
        <taxon>Spermatophyta</taxon>
        <taxon>Magnoliopsida</taxon>
        <taxon>Liliopsida</taxon>
        <taxon>Poales</taxon>
        <taxon>Poaceae</taxon>
        <taxon>PACMAD clade</taxon>
        <taxon>Panicoideae</taxon>
        <taxon>Panicodae</taxon>
        <taxon>Paniceae</taxon>
        <taxon>Panicinae</taxon>
        <taxon>Panicum</taxon>
        <taxon>Panicum sect. Hiantes</taxon>
    </lineage>
</organism>
<keyword evidence="2" id="KW-1185">Reference proteome</keyword>